<evidence type="ECO:0000259" key="1">
    <source>
        <dbReference type="Pfam" id="PF14082"/>
    </source>
</evidence>
<protein>
    <submittedName>
        <fullName evidence="2">DUF4263</fullName>
    </submittedName>
</protein>
<dbReference type="KEGG" id="dmm:dnm_091760"/>
<sequence length="225" mass="26251">MKDFQAFEFDPVLCGQELDKFRNLLDTKAELSEQGELLPLFRESENFTALIGNLHPGITKVDKIAQEYDLFGDFVCDFAVGDSNRNAYCFIELENAKRNSIFKKGTRATSEWGYRFEHGFSQVIDWFYKLDDEEKSYAFEDRFGARSIDSMSMLIIGRSEFLASSEQRRLRWRERHVIVHSQQVRCLTYDELFQEFQFMLSIYPIALNAEAETGESQSETNKETS</sequence>
<dbReference type="EMBL" id="CP061800">
    <property type="protein sequence ID" value="QTA93079.1"/>
    <property type="molecule type" value="Genomic_DNA"/>
</dbReference>
<keyword evidence="3" id="KW-1185">Reference proteome</keyword>
<dbReference type="InterPro" id="IPR025359">
    <property type="entry name" value="SduA_C"/>
</dbReference>
<evidence type="ECO:0000313" key="3">
    <source>
        <dbReference type="Proteomes" id="UP000663722"/>
    </source>
</evidence>
<dbReference type="Proteomes" id="UP000663722">
    <property type="component" value="Chromosome"/>
</dbReference>
<evidence type="ECO:0000313" key="2">
    <source>
        <dbReference type="EMBL" id="QTA93079.1"/>
    </source>
</evidence>
<feature type="domain" description="Shedu protein SduA C-terminal" evidence="1">
    <location>
        <begin position="38"/>
        <end position="192"/>
    </location>
</feature>
<organism evidence="2 3">
    <name type="scientific">Desulfonema magnum</name>
    <dbReference type="NCBI Taxonomy" id="45655"/>
    <lineage>
        <taxon>Bacteria</taxon>
        <taxon>Pseudomonadati</taxon>
        <taxon>Thermodesulfobacteriota</taxon>
        <taxon>Desulfobacteria</taxon>
        <taxon>Desulfobacterales</taxon>
        <taxon>Desulfococcaceae</taxon>
        <taxon>Desulfonema</taxon>
    </lineage>
</organism>
<name>A0A975BWL4_9BACT</name>
<dbReference type="Pfam" id="PF14082">
    <property type="entry name" value="SduA_C"/>
    <property type="match status" value="1"/>
</dbReference>
<dbReference type="RefSeq" id="WP_207680180.1">
    <property type="nucleotide sequence ID" value="NZ_CP061800.1"/>
</dbReference>
<accession>A0A975BWL4</accession>
<reference evidence="2" key="1">
    <citation type="journal article" date="2021" name="Microb. Physiol.">
        <title>Proteogenomic Insights into the Physiology of Marine, Sulfate-Reducing, Filamentous Desulfonema limicola and Desulfonema magnum.</title>
        <authorList>
            <person name="Schnaars V."/>
            <person name="Wohlbrand L."/>
            <person name="Scheve S."/>
            <person name="Hinrichs C."/>
            <person name="Reinhardt R."/>
            <person name="Rabus R."/>
        </authorList>
    </citation>
    <scope>NUCLEOTIDE SEQUENCE</scope>
    <source>
        <strain evidence="2">4be13</strain>
    </source>
</reference>
<proteinExistence type="predicted"/>
<gene>
    <name evidence="2" type="ORF">dnm_091760</name>
</gene>
<dbReference type="AlphaFoldDB" id="A0A975BWL4"/>